<dbReference type="InterPro" id="IPR006027">
    <property type="entry name" value="NusB_RsmB_TIM44"/>
</dbReference>
<comment type="similarity">
    <text evidence="1">Belongs to the NusB family.</text>
</comment>
<dbReference type="PANTHER" id="PTHR11078">
    <property type="entry name" value="N UTILIZATION SUBSTANCE PROTEIN B-RELATED"/>
    <property type="match status" value="1"/>
</dbReference>
<evidence type="ECO:0000256" key="3">
    <source>
        <dbReference type="ARBA" id="ARBA00022884"/>
    </source>
</evidence>
<dbReference type="Pfam" id="PF01029">
    <property type="entry name" value="NusB"/>
    <property type="match status" value="1"/>
</dbReference>
<dbReference type="AlphaFoldDB" id="A0A381S6T1"/>
<dbReference type="EMBL" id="UINC01002737">
    <property type="protein sequence ID" value="SUZ99795.1"/>
    <property type="molecule type" value="Genomic_DNA"/>
</dbReference>
<organism evidence="7">
    <name type="scientific">marine metagenome</name>
    <dbReference type="NCBI Taxonomy" id="408172"/>
    <lineage>
        <taxon>unclassified sequences</taxon>
        <taxon>metagenomes</taxon>
        <taxon>ecological metagenomes</taxon>
    </lineage>
</organism>
<reference evidence="7" key="1">
    <citation type="submission" date="2018-05" db="EMBL/GenBank/DDBJ databases">
        <authorList>
            <person name="Lanie J.A."/>
            <person name="Ng W.-L."/>
            <person name="Kazmierczak K.M."/>
            <person name="Andrzejewski T.M."/>
            <person name="Davidsen T.M."/>
            <person name="Wayne K.J."/>
            <person name="Tettelin H."/>
            <person name="Glass J.I."/>
            <person name="Rusch D."/>
            <person name="Podicherti R."/>
            <person name="Tsui H.-C.T."/>
            <person name="Winkler M.E."/>
        </authorList>
    </citation>
    <scope>NUCLEOTIDE SEQUENCE</scope>
</reference>
<keyword evidence="2" id="KW-0889">Transcription antitermination</keyword>
<evidence type="ECO:0000313" key="7">
    <source>
        <dbReference type="EMBL" id="SUZ99795.1"/>
    </source>
</evidence>
<dbReference type="InterPro" id="IPR035926">
    <property type="entry name" value="NusB-like_sf"/>
</dbReference>
<evidence type="ECO:0000256" key="2">
    <source>
        <dbReference type="ARBA" id="ARBA00022814"/>
    </source>
</evidence>
<evidence type="ECO:0000256" key="5">
    <source>
        <dbReference type="ARBA" id="ARBA00023163"/>
    </source>
</evidence>
<dbReference type="GO" id="GO:0003723">
    <property type="term" value="F:RNA binding"/>
    <property type="evidence" value="ECO:0007669"/>
    <property type="project" value="UniProtKB-KW"/>
</dbReference>
<keyword evidence="5" id="KW-0804">Transcription</keyword>
<protein>
    <recommendedName>
        <fullName evidence="6">NusB/RsmB/TIM44 domain-containing protein</fullName>
    </recommendedName>
</protein>
<dbReference type="NCBIfam" id="TIGR01951">
    <property type="entry name" value="nusB"/>
    <property type="match status" value="1"/>
</dbReference>
<dbReference type="SUPFAM" id="SSF48013">
    <property type="entry name" value="NusB-like"/>
    <property type="match status" value="1"/>
</dbReference>
<accession>A0A381S6T1</accession>
<proteinExistence type="inferred from homology"/>
<keyword evidence="3" id="KW-0694">RNA-binding</keyword>
<dbReference type="GO" id="GO:0031564">
    <property type="term" value="P:transcription antitermination"/>
    <property type="evidence" value="ECO:0007669"/>
    <property type="project" value="UniProtKB-KW"/>
</dbReference>
<evidence type="ECO:0000256" key="1">
    <source>
        <dbReference type="ARBA" id="ARBA00005952"/>
    </source>
</evidence>
<sequence length="121" mass="13500">MIDALSDTTATRLISQTRLPYVRTLVTLIENHLEEIDTHIRSALDNWHLDRVSSIDRGILRIAAAELFYLDKVPPKVSIQEAILLAEAYGGSDSPRFVNGVLDAVFKDQSKDQIIPQNLTG</sequence>
<name>A0A381S6T1_9ZZZZ</name>
<evidence type="ECO:0000259" key="6">
    <source>
        <dbReference type="Pfam" id="PF01029"/>
    </source>
</evidence>
<dbReference type="GO" id="GO:0005829">
    <property type="term" value="C:cytosol"/>
    <property type="evidence" value="ECO:0007669"/>
    <property type="project" value="TreeGrafter"/>
</dbReference>
<gene>
    <name evidence="7" type="ORF">METZ01_LOCUS52649</name>
</gene>
<keyword evidence="4" id="KW-0805">Transcription regulation</keyword>
<dbReference type="InterPro" id="IPR011605">
    <property type="entry name" value="NusB_fam"/>
</dbReference>
<dbReference type="PANTHER" id="PTHR11078:SF3">
    <property type="entry name" value="ANTITERMINATION NUSB DOMAIN-CONTAINING PROTEIN"/>
    <property type="match status" value="1"/>
</dbReference>
<feature type="domain" description="NusB/RsmB/TIM44" evidence="6">
    <location>
        <begin position="8"/>
        <end position="105"/>
    </location>
</feature>
<evidence type="ECO:0000256" key="4">
    <source>
        <dbReference type="ARBA" id="ARBA00023015"/>
    </source>
</evidence>
<dbReference type="Gene3D" id="1.10.940.10">
    <property type="entry name" value="NusB-like"/>
    <property type="match status" value="1"/>
</dbReference>
<dbReference type="GO" id="GO:0006353">
    <property type="term" value="P:DNA-templated transcription termination"/>
    <property type="evidence" value="ECO:0007669"/>
    <property type="project" value="InterPro"/>
</dbReference>